<reference evidence="1" key="1">
    <citation type="submission" date="2022-04" db="EMBL/GenBank/DDBJ databases">
        <title>Shinella lacus sp. nov., a novel member of the genus Shinella from water.</title>
        <authorList>
            <person name="Deng Y."/>
        </authorList>
    </citation>
    <scope>NUCLEOTIDE SEQUENCE</scope>
    <source>
        <strain evidence="1">JCM 31239</strain>
    </source>
</reference>
<dbReference type="EMBL" id="WHSC02000001">
    <property type="protein sequence ID" value="MDO6120374.1"/>
    <property type="molecule type" value="Genomic_DNA"/>
</dbReference>
<accession>A0ABT8X9F9</accession>
<evidence type="ECO:0000313" key="2">
    <source>
        <dbReference type="Proteomes" id="UP001177080"/>
    </source>
</evidence>
<name>A0ABT8X9F9_9HYPH</name>
<dbReference type="Proteomes" id="UP001177080">
    <property type="component" value="Unassembled WGS sequence"/>
</dbReference>
<sequence>MAIGNISAGDTSSIAKINEAIDRVNVFEDSKVDNSIPTGRVLGRSTAGTGAVSALTVTGGLEAASSTLRIADNGVTTAKVASKAITNNELADAATQTFKGRLAAGSGPVSDLTVSQMKTALGISALEAGLSDEVSARTNAVNAEATTRANADAAESQARINGDTAETQARAIAVNNLQGQINLRATKSDLAEEAGARQAGDEAEATMRVAADELRPTFSKVSGAIRPGEAPSFFTAEVDGEPDTLEPLSSADVAASTDGKVAKIDGAGVVAPVAVWRIEPGHLYRVRFVLRRAVDTDDPANDAIRLGVRWLKSDKSGSATAALANLLDVTVADGRVEYVFTLATVSGDDVDAVSPPDGVYFRPFVRAFGSGETYVEVIQVVDATDAVVWSPDVELLMREIASLTAQVISLNDRVSSLEA</sequence>
<evidence type="ECO:0000313" key="1">
    <source>
        <dbReference type="EMBL" id="MDO6120374.1"/>
    </source>
</evidence>
<dbReference type="RefSeq" id="WP_244758753.1">
    <property type="nucleotide sequence ID" value="NZ_JALJCJ010000001.1"/>
</dbReference>
<comment type="caution">
    <text evidence="1">The sequence shown here is derived from an EMBL/GenBank/DDBJ whole genome shotgun (WGS) entry which is preliminary data.</text>
</comment>
<evidence type="ECO:0008006" key="3">
    <source>
        <dbReference type="Google" id="ProtNLM"/>
    </source>
</evidence>
<keyword evidence="2" id="KW-1185">Reference proteome</keyword>
<gene>
    <name evidence="1" type="ORF">GB928_004185</name>
</gene>
<organism evidence="1 2">
    <name type="scientific">Shinella curvata</name>
    <dbReference type="NCBI Taxonomy" id="1817964"/>
    <lineage>
        <taxon>Bacteria</taxon>
        <taxon>Pseudomonadati</taxon>
        <taxon>Pseudomonadota</taxon>
        <taxon>Alphaproteobacteria</taxon>
        <taxon>Hyphomicrobiales</taxon>
        <taxon>Rhizobiaceae</taxon>
        <taxon>Shinella</taxon>
    </lineage>
</organism>
<protein>
    <recommendedName>
        <fullName evidence="3">Endosialidase-like protein</fullName>
    </recommendedName>
</protein>
<proteinExistence type="predicted"/>